<dbReference type="InterPro" id="IPR036812">
    <property type="entry name" value="NAD(P)_OxRdtase_dom_sf"/>
</dbReference>
<dbReference type="PANTHER" id="PTHR43364">
    <property type="entry name" value="NADH-SPECIFIC METHYLGLYOXAL REDUCTASE-RELATED"/>
    <property type="match status" value="1"/>
</dbReference>
<protein>
    <submittedName>
        <fullName evidence="2">Aldo/keto reductase</fullName>
    </submittedName>
</protein>
<dbReference type="KEGG" id="ngf:FRF71_11190"/>
<keyword evidence="3" id="KW-1185">Reference proteome</keyword>
<sequence>MSELPLPPVTRQLGASGIEVSPIAWGMWRLAENGRTAAEAARLVHAALDAGITFLDTADIYGFNGSGGFGDAEALLGEVLAAEPGLRSRMVLATKGGIMPPLPYDQSAAYLRKAIDASLTRLKTDSVELWQIHRPDILAHPQEVARVLDDAVAAGKIRTLGVSNFTQAQTAALNHFLGHKLVSTQPEISPLRIDCFENGELDQAMMLDLTPLAWSPLGGGRLAKPESARDNAICAALDKVAGEAGVSRSVAAYSWLMVHPAGIIPIIGSQQVERIAEGAAALKVRWTRTDWYAVLVAARGVPLP</sequence>
<proteinExistence type="predicted"/>
<dbReference type="Pfam" id="PF00248">
    <property type="entry name" value="Aldo_ket_red"/>
    <property type="match status" value="1"/>
</dbReference>
<organism evidence="2 3">
    <name type="scientific">Novosphingobium ginsenosidimutans</name>
    <dbReference type="NCBI Taxonomy" id="1176536"/>
    <lineage>
        <taxon>Bacteria</taxon>
        <taxon>Pseudomonadati</taxon>
        <taxon>Pseudomonadota</taxon>
        <taxon>Alphaproteobacteria</taxon>
        <taxon>Sphingomonadales</taxon>
        <taxon>Sphingomonadaceae</taxon>
        <taxon>Novosphingobium</taxon>
    </lineage>
</organism>
<evidence type="ECO:0000313" key="2">
    <source>
        <dbReference type="EMBL" id="QEA16650.1"/>
    </source>
</evidence>
<name>A0A5B8S5G4_9SPHN</name>
<dbReference type="GO" id="GO:0016491">
    <property type="term" value="F:oxidoreductase activity"/>
    <property type="evidence" value="ECO:0007669"/>
    <property type="project" value="InterPro"/>
</dbReference>
<dbReference type="InterPro" id="IPR050523">
    <property type="entry name" value="AKR_Detox_Biosynth"/>
</dbReference>
<accession>A0A5B8S5G4</accession>
<dbReference type="Proteomes" id="UP000321172">
    <property type="component" value="Chromosome"/>
</dbReference>
<dbReference type="Gene3D" id="3.20.20.100">
    <property type="entry name" value="NADP-dependent oxidoreductase domain"/>
    <property type="match status" value="1"/>
</dbReference>
<dbReference type="PROSITE" id="PS00062">
    <property type="entry name" value="ALDOKETO_REDUCTASE_2"/>
    <property type="match status" value="1"/>
</dbReference>
<dbReference type="EMBL" id="CP042345">
    <property type="protein sequence ID" value="QEA16650.1"/>
    <property type="molecule type" value="Genomic_DNA"/>
</dbReference>
<dbReference type="RefSeq" id="WP_147090729.1">
    <property type="nucleotide sequence ID" value="NZ_BAABJD010000005.1"/>
</dbReference>
<gene>
    <name evidence="2" type="ORF">FRF71_11190</name>
</gene>
<reference evidence="2 3" key="1">
    <citation type="journal article" date="2013" name="J. Microbiol. Biotechnol.">
        <title>Novosphingobium ginsenosidimutans sp. nov., with the ability to convert ginsenoside.</title>
        <authorList>
            <person name="Kim J.K."/>
            <person name="He D."/>
            <person name="Liu Q.M."/>
            <person name="Park H.Y."/>
            <person name="Jung M.S."/>
            <person name="Yoon M.H."/>
            <person name="Kim S.C."/>
            <person name="Im W.T."/>
        </authorList>
    </citation>
    <scope>NUCLEOTIDE SEQUENCE [LARGE SCALE GENOMIC DNA]</scope>
    <source>
        <strain evidence="2 3">FW-6</strain>
    </source>
</reference>
<evidence type="ECO:0000313" key="3">
    <source>
        <dbReference type="Proteomes" id="UP000321172"/>
    </source>
</evidence>
<dbReference type="InterPro" id="IPR018170">
    <property type="entry name" value="Aldo/ket_reductase_CS"/>
</dbReference>
<dbReference type="AlphaFoldDB" id="A0A5B8S5G4"/>
<dbReference type="GO" id="GO:0005829">
    <property type="term" value="C:cytosol"/>
    <property type="evidence" value="ECO:0007669"/>
    <property type="project" value="TreeGrafter"/>
</dbReference>
<dbReference type="InterPro" id="IPR023210">
    <property type="entry name" value="NADP_OxRdtase_dom"/>
</dbReference>
<dbReference type="PRINTS" id="PR00069">
    <property type="entry name" value="ALDKETRDTASE"/>
</dbReference>
<dbReference type="PANTHER" id="PTHR43364:SF1">
    <property type="entry name" value="OXIDOREDUCTASE YDHF"/>
    <property type="match status" value="1"/>
</dbReference>
<dbReference type="SUPFAM" id="SSF51430">
    <property type="entry name" value="NAD(P)-linked oxidoreductase"/>
    <property type="match status" value="1"/>
</dbReference>
<feature type="domain" description="NADP-dependent oxidoreductase" evidence="1">
    <location>
        <begin position="22"/>
        <end position="291"/>
    </location>
</feature>
<evidence type="ECO:0000259" key="1">
    <source>
        <dbReference type="Pfam" id="PF00248"/>
    </source>
</evidence>
<dbReference type="InterPro" id="IPR020471">
    <property type="entry name" value="AKR"/>
</dbReference>
<dbReference type="OrthoDB" id="7181835at2"/>